<gene>
    <name evidence="2" type="ORF">Gotri_004698</name>
</gene>
<accession>A0A7J9F5M9</accession>
<evidence type="ECO:0000313" key="3">
    <source>
        <dbReference type="Proteomes" id="UP000593568"/>
    </source>
</evidence>
<dbReference type="PANTHER" id="PTHR46033">
    <property type="entry name" value="PROTEIN MAIN-LIKE 2"/>
    <property type="match status" value="1"/>
</dbReference>
<dbReference type="Proteomes" id="UP000593568">
    <property type="component" value="Unassembled WGS sequence"/>
</dbReference>
<name>A0A7J9F5M9_9ROSI</name>
<protein>
    <recommendedName>
        <fullName evidence="1">Aminotransferase-like plant mobile domain-containing protein</fullName>
    </recommendedName>
</protein>
<dbReference type="GO" id="GO:0010073">
    <property type="term" value="P:meristem maintenance"/>
    <property type="evidence" value="ECO:0007669"/>
    <property type="project" value="InterPro"/>
</dbReference>
<dbReference type="InterPro" id="IPR044824">
    <property type="entry name" value="MAIN-like"/>
</dbReference>
<dbReference type="AlphaFoldDB" id="A0A7J9F5M9"/>
<organism evidence="2 3">
    <name type="scientific">Gossypium trilobum</name>
    <dbReference type="NCBI Taxonomy" id="34281"/>
    <lineage>
        <taxon>Eukaryota</taxon>
        <taxon>Viridiplantae</taxon>
        <taxon>Streptophyta</taxon>
        <taxon>Embryophyta</taxon>
        <taxon>Tracheophyta</taxon>
        <taxon>Spermatophyta</taxon>
        <taxon>Magnoliopsida</taxon>
        <taxon>eudicotyledons</taxon>
        <taxon>Gunneridae</taxon>
        <taxon>Pentapetalae</taxon>
        <taxon>rosids</taxon>
        <taxon>malvids</taxon>
        <taxon>Malvales</taxon>
        <taxon>Malvaceae</taxon>
        <taxon>Malvoideae</taxon>
        <taxon>Gossypium</taxon>
    </lineage>
</organism>
<dbReference type="InterPro" id="IPR019557">
    <property type="entry name" value="AminoTfrase-like_pln_mobile"/>
</dbReference>
<dbReference type="EMBL" id="JABEZW010000011">
    <property type="protein sequence ID" value="MBA0780616.1"/>
    <property type="molecule type" value="Genomic_DNA"/>
</dbReference>
<comment type="caution">
    <text evidence="2">The sequence shown here is derived from an EMBL/GenBank/DDBJ whole genome shotgun (WGS) entry which is preliminary data.</text>
</comment>
<evidence type="ECO:0000313" key="2">
    <source>
        <dbReference type="EMBL" id="MBA0780616.1"/>
    </source>
</evidence>
<proteinExistence type="predicted"/>
<evidence type="ECO:0000259" key="1">
    <source>
        <dbReference type="Pfam" id="PF10536"/>
    </source>
</evidence>
<dbReference type="Pfam" id="PF10536">
    <property type="entry name" value="PMD"/>
    <property type="match status" value="1"/>
</dbReference>
<feature type="domain" description="Aminotransferase-like plant mobile" evidence="1">
    <location>
        <begin position="2"/>
        <end position="90"/>
    </location>
</feature>
<keyword evidence="3" id="KW-1185">Reference proteome</keyword>
<sequence length="207" mass="24286">MQTVHLSCGECTITLEDVSLQLSLLVHRDAVMGPIVSAYWSATCKKLPGKVPNKFRGSRIEMKWLENNFQTIDASTSDIGKEQFARAFILSRWNNPARHRSISTELEDIRLALDQEIEESDDSRMRPDRIFGQSQHLARRSAIGHFCNDRDVQIRLRRFTNIHKKYIEMWERRYNLLPMCESFLTLELVTSPDYMDWFRHNNILLPT</sequence>
<reference evidence="2 3" key="1">
    <citation type="journal article" date="2019" name="Genome Biol. Evol.">
        <title>Insights into the evolution of the New World diploid cottons (Gossypium, subgenus Houzingenia) based on genome sequencing.</title>
        <authorList>
            <person name="Grover C.E."/>
            <person name="Arick M.A. 2nd"/>
            <person name="Thrash A."/>
            <person name="Conover J.L."/>
            <person name="Sanders W.S."/>
            <person name="Peterson D.G."/>
            <person name="Frelichowski J.E."/>
            <person name="Scheffler J.A."/>
            <person name="Scheffler B.E."/>
            <person name="Wendel J.F."/>
        </authorList>
    </citation>
    <scope>NUCLEOTIDE SEQUENCE [LARGE SCALE GENOMIC DNA]</scope>
    <source>
        <strain evidence="2">8</strain>
        <tissue evidence="2">Leaf</tissue>
    </source>
</reference>
<dbReference type="PANTHER" id="PTHR46033:SF8">
    <property type="entry name" value="PROTEIN MAINTENANCE OF MERISTEMS-LIKE"/>
    <property type="match status" value="1"/>
</dbReference>